<feature type="compositionally biased region" description="Basic and acidic residues" evidence="1">
    <location>
        <begin position="1"/>
        <end position="11"/>
    </location>
</feature>
<accession>A0A6J5NAN2</accession>
<gene>
    <name evidence="2" type="ORF">UFOVP645_7</name>
</gene>
<name>A0A6J5NAN2_9CAUD</name>
<proteinExistence type="predicted"/>
<evidence type="ECO:0000256" key="1">
    <source>
        <dbReference type="SAM" id="MobiDB-lite"/>
    </source>
</evidence>
<evidence type="ECO:0000313" key="2">
    <source>
        <dbReference type="EMBL" id="CAB4154511.1"/>
    </source>
</evidence>
<organism evidence="2">
    <name type="scientific">uncultured Caudovirales phage</name>
    <dbReference type="NCBI Taxonomy" id="2100421"/>
    <lineage>
        <taxon>Viruses</taxon>
        <taxon>Duplodnaviria</taxon>
        <taxon>Heunggongvirae</taxon>
        <taxon>Uroviricota</taxon>
        <taxon>Caudoviricetes</taxon>
        <taxon>Peduoviridae</taxon>
        <taxon>Maltschvirus</taxon>
        <taxon>Maltschvirus maltsch</taxon>
    </lineage>
</organism>
<reference evidence="2" key="1">
    <citation type="submission" date="2020-04" db="EMBL/GenBank/DDBJ databases">
        <authorList>
            <person name="Chiriac C."/>
            <person name="Salcher M."/>
            <person name="Ghai R."/>
            <person name="Kavagutti S V."/>
        </authorList>
    </citation>
    <scope>NUCLEOTIDE SEQUENCE</scope>
</reference>
<dbReference type="EMBL" id="LR796622">
    <property type="protein sequence ID" value="CAB4154511.1"/>
    <property type="molecule type" value="Genomic_DNA"/>
</dbReference>
<sequence length="65" mass="8068">MESTTELRKLLESNQSQDQDPKPEHDFDYEDMIFYMKNEKDLDKLYKWAKLFTEYYEWLDGWPHG</sequence>
<protein>
    <submittedName>
        <fullName evidence="2">Uncharacterized protein</fullName>
    </submittedName>
</protein>
<feature type="region of interest" description="Disordered" evidence="1">
    <location>
        <begin position="1"/>
        <end position="25"/>
    </location>
</feature>